<comment type="cofactor">
    <cofactor evidence="1">
        <name>FAD</name>
        <dbReference type="ChEBI" id="CHEBI:57692"/>
    </cofactor>
</comment>
<evidence type="ECO:0000313" key="9">
    <source>
        <dbReference type="Proteomes" id="UP001500902"/>
    </source>
</evidence>
<dbReference type="SUPFAM" id="SSF51905">
    <property type="entry name" value="FAD/NAD(P)-binding domain"/>
    <property type="match status" value="1"/>
</dbReference>
<dbReference type="RefSeq" id="WP_344876036.1">
    <property type="nucleotide sequence ID" value="NZ_BAAAZP010000041.1"/>
</dbReference>
<evidence type="ECO:0000256" key="2">
    <source>
        <dbReference type="ARBA" id="ARBA00010790"/>
    </source>
</evidence>
<dbReference type="PANTHER" id="PTHR42784">
    <property type="entry name" value="PYRANOSE 2-OXIDASE"/>
    <property type="match status" value="1"/>
</dbReference>
<reference evidence="9" key="1">
    <citation type="journal article" date="2019" name="Int. J. Syst. Evol. Microbiol.">
        <title>The Global Catalogue of Microorganisms (GCM) 10K type strain sequencing project: providing services to taxonomists for standard genome sequencing and annotation.</title>
        <authorList>
            <consortium name="The Broad Institute Genomics Platform"/>
            <consortium name="The Broad Institute Genome Sequencing Center for Infectious Disease"/>
            <person name="Wu L."/>
            <person name="Ma J."/>
        </authorList>
    </citation>
    <scope>NUCLEOTIDE SEQUENCE [LARGE SCALE GENOMIC DNA]</scope>
    <source>
        <strain evidence="9">JCM 16904</strain>
    </source>
</reference>
<gene>
    <name evidence="8" type="ORF">GCM10022224_023680</name>
</gene>
<dbReference type="Proteomes" id="UP001500902">
    <property type="component" value="Unassembled WGS sequence"/>
</dbReference>
<evidence type="ECO:0000256" key="1">
    <source>
        <dbReference type="ARBA" id="ARBA00001974"/>
    </source>
</evidence>
<evidence type="ECO:0000256" key="6">
    <source>
        <dbReference type="SAM" id="MobiDB-lite"/>
    </source>
</evidence>
<evidence type="ECO:0000313" key="8">
    <source>
        <dbReference type="EMBL" id="GAA3659533.1"/>
    </source>
</evidence>
<comment type="similarity">
    <text evidence="2">Belongs to the GMC oxidoreductase family.</text>
</comment>
<organism evidence="8 9">
    <name type="scientific">Nonomuraea antimicrobica</name>
    <dbReference type="NCBI Taxonomy" id="561173"/>
    <lineage>
        <taxon>Bacteria</taxon>
        <taxon>Bacillati</taxon>
        <taxon>Actinomycetota</taxon>
        <taxon>Actinomycetes</taxon>
        <taxon>Streptosporangiales</taxon>
        <taxon>Streptosporangiaceae</taxon>
        <taxon>Nonomuraea</taxon>
    </lineage>
</organism>
<evidence type="ECO:0000256" key="3">
    <source>
        <dbReference type="ARBA" id="ARBA00022630"/>
    </source>
</evidence>
<name>A0ABP7BHR4_9ACTN</name>
<dbReference type="EMBL" id="BAAAZP010000041">
    <property type="protein sequence ID" value="GAA3659533.1"/>
    <property type="molecule type" value="Genomic_DNA"/>
</dbReference>
<keyword evidence="4" id="KW-0274">FAD</keyword>
<evidence type="ECO:0000256" key="5">
    <source>
        <dbReference type="ARBA" id="ARBA00023002"/>
    </source>
</evidence>
<keyword evidence="9" id="KW-1185">Reference proteome</keyword>
<feature type="region of interest" description="Disordered" evidence="6">
    <location>
        <begin position="497"/>
        <end position="516"/>
    </location>
</feature>
<dbReference type="Pfam" id="PF05199">
    <property type="entry name" value="GMC_oxred_C"/>
    <property type="match status" value="1"/>
</dbReference>
<sequence>MSGLATAQRLAARGAREIILAEAGERSLDDHINAVMSEEEIEDRWRVPGEDPVLWRPWSSAAPPHYDGATGLRCQLGGRSLYWHGVVLRMDPWALSDATPWPAALGADEGLYQEIERELTAWSGQSLQAPRSDTEESLLEWFSDSIRTDVERTPLAVQRFATDAGPRWRAFSPLYAGWGAAATAADSPTVRLRTGARAISLEAHRDGLRALLHDPGAAKPRWTTADAVVLAAGTVENTRLVAQLLGDRDPRHGRYAGLSDHILQGFTVHLPRNPWGRGGGEGACLLVRGDADARSNLFVKLIDVPGAGGVLLDAWEMGEQEPSELNAVEFPGRVRPPWRAVIRTGLTARDADLVAGQRARLQQLWDSVAGALALPASRLDFGDYLTATREVTGYLDRAVTAPGRAESYVNTLGGTDHESGTLPYGRILEPTGQISGVPGAFVVGPAAFPRPGAANPTLTTLALARHTADQVFDYLHDSGGPRPRAVSAAYGRRIGADEHGRHGIHSLAPRSPDGAT</sequence>
<comment type="caution">
    <text evidence="8">The sequence shown here is derived from an EMBL/GenBank/DDBJ whole genome shotgun (WGS) entry which is preliminary data.</text>
</comment>
<dbReference type="PANTHER" id="PTHR42784:SF1">
    <property type="entry name" value="PYRANOSE 2-OXIDASE"/>
    <property type="match status" value="1"/>
</dbReference>
<evidence type="ECO:0000259" key="7">
    <source>
        <dbReference type="Pfam" id="PF05199"/>
    </source>
</evidence>
<feature type="domain" description="Glucose-methanol-choline oxidoreductase C-terminal" evidence="7">
    <location>
        <begin position="406"/>
        <end position="464"/>
    </location>
</feature>
<dbReference type="InterPro" id="IPR036188">
    <property type="entry name" value="FAD/NAD-bd_sf"/>
</dbReference>
<evidence type="ECO:0000256" key="4">
    <source>
        <dbReference type="ARBA" id="ARBA00022827"/>
    </source>
</evidence>
<keyword evidence="5" id="KW-0560">Oxidoreductase</keyword>
<protein>
    <submittedName>
        <fullName evidence="8">Oxidoreductase</fullName>
    </submittedName>
</protein>
<dbReference type="InterPro" id="IPR051473">
    <property type="entry name" value="P2Ox-like"/>
</dbReference>
<proteinExistence type="inferred from homology"/>
<dbReference type="Gene3D" id="3.50.50.60">
    <property type="entry name" value="FAD/NAD(P)-binding domain"/>
    <property type="match status" value="2"/>
</dbReference>
<keyword evidence="3" id="KW-0285">Flavoprotein</keyword>
<dbReference type="InterPro" id="IPR007867">
    <property type="entry name" value="GMC_OxRtase_C"/>
</dbReference>
<accession>A0ABP7BHR4</accession>